<feature type="compositionally biased region" description="Polar residues" evidence="1">
    <location>
        <begin position="142"/>
        <end position="151"/>
    </location>
</feature>
<dbReference type="Proteomes" id="UP001201812">
    <property type="component" value="Unassembled WGS sequence"/>
</dbReference>
<feature type="compositionally biased region" description="Basic and acidic residues" evidence="1">
    <location>
        <begin position="1093"/>
        <end position="1146"/>
    </location>
</feature>
<gene>
    <name evidence="2" type="ORF">DdX_08605</name>
</gene>
<feature type="region of interest" description="Disordered" evidence="1">
    <location>
        <begin position="931"/>
        <end position="965"/>
    </location>
</feature>
<feature type="region of interest" description="Disordered" evidence="1">
    <location>
        <begin position="1023"/>
        <end position="1056"/>
    </location>
</feature>
<dbReference type="PANTHER" id="PTHR15109">
    <property type="entry name" value="AGAP004327-PA"/>
    <property type="match status" value="1"/>
</dbReference>
<evidence type="ECO:0000256" key="1">
    <source>
        <dbReference type="SAM" id="MobiDB-lite"/>
    </source>
</evidence>
<feature type="compositionally biased region" description="Polar residues" evidence="1">
    <location>
        <begin position="1"/>
        <end position="10"/>
    </location>
</feature>
<feature type="compositionally biased region" description="Polar residues" evidence="1">
    <location>
        <begin position="19"/>
        <end position="30"/>
    </location>
</feature>
<feature type="region of interest" description="Disordered" evidence="1">
    <location>
        <begin position="1069"/>
        <end position="1159"/>
    </location>
</feature>
<feature type="region of interest" description="Disordered" evidence="1">
    <location>
        <begin position="1189"/>
        <end position="1222"/>
    </location>
</feature>
<dbReference type="InterPro" id="IPR029717">
    <property type="entry name" value="FAM193"/>
</dbReference>
<evidence type="ECO:0000313" key="3">
    <source>
        <dbReference type="Proteomes" id="UP001201812"/>
    </source>
</evidence>
<feature type="compositionally biased region" description="Basic and acidic residues" evidence="1">
    <location>
        <begin position="1047"/>
        <end position="1056"/>
    </location>
</feature>
<sequence length="1557" mass="175156">MKTSNKIESSTPEKKEKSLANNARSSSQSTKNSLPLAEFCEGEQPMVRSLFKAFAATCQDITFGNATVAKYIQDGLLSVTDDVLRVSPSIQNDECFSWWITTLITFTAKTMLSVDGLCSKDRNAIYANLCKLSPFLSRKGSDASNSSKNMDSSCKKCHSSRSNHSSMSPSNRSGSTSQPNGTTRKKKCPGAQCSKRKEGEFANELQNHWRVVRRFLQRIMNAEMAPHLAIKEGKIPHKQSLITLCKLDPHQLFKRFETVTTEIVMSLKVSLWNILVTPNNVPSLKKIYDMKPPANVIAIAQAKYFIKALLDEFHRFQALVKDASIFAQPLDEMYLKQFGVTWKIVNHHIFDKVIYQDELFRSFVPYMEAALQVKLTDELSKYNMENSHNTALSDELQKQFPELFTGIHALIRSFQLFHRLMLTSREMFRRAELLMQAFVDQQHFLHNRAKVEILEKDMNFFTQQRRMIRKLAATNQSKKNFIENLFEPSRSTPPPDGEGAYCIDEQTMSKLESFLEISAKKSHPFGNLFCEVEDAADEEEFIRRFKDLLDCGSEALGKCRSGSQRRETICKYCSRSHCSCDECEFYHMILCGLIDCDVAEMNGFQDLQGIITLDGDDEHLLSTNEKWKKIEEISNPLPMLYKDAKITLASKEELPPKEGESKPKNGARKKGKKGTNNQPVKLAPETIDPRNEIKIRTEDPGEKKVYNNKLPTRLQMNGLQSSALFTLHETTESCNKNKSLSDAQWDVGPYSSVCRCELEESDDDESFESSPSLNRRNSAKQRQNRPIPPKKSILMKKTKTSVGITALNHANISAEHQCYISEDKKSMVQVEKKGICITQITKATTRMGNSTSANKQKRYYEDDTSDSSDSEIKPADIQRISEKIVQEIEKSFVPDDSTPGNDEGDFTKKNSCFPFPPDCRKIIENLMRRNSNAADSSSSSSESPSVVYEEDLQSGDSNSSDFDDDHCGHDHYSTTSQSDGDIPDRYHGGCNCCYCTYLSGEAPPRNDGRRNEEMRERLRKKIMMKKSEEKSNNTRGHSINSDVGDAEETKCNKQNAVEERSVDEILEFINQKSSKENQATSAKAAKRARQKQRKMEEKKKADEEHAKKMELEKKMQEEKRKRQEDDERSKKEQKEKTNARNTDSVRTDQNVEPLCKSISSDEIHRNNRVDSVHSDALAKPIINPKTALQADNAQRKADSPSLHVSPVPNDQQPELPPFTPPQAVPIENEEEMRLLREQAARIASAAVAAGTPLPPLSSLTPEQQHQYFSWIKQLPVMSPFMAPTCTSVPPGFNNYPNPLLVKGFVPSPSRSATSSVTQMPLPENAFKSMNGPSGYCTSPMGFAFPTVNHVASPVIVRPIHNYSDEQKPANASSGDTSLSSSRYGAIGEKPPQRKTFNHYAAYDRETNHILGLSQPAFMPFCPPSNIDTSMNTTGTQNTWVQRPSSVTSAFSSNTKPKAPVLEQDPRASFLAADNSVVPNLNQNVTGELLSDQDLHNGYDPLAGLNTAIEKLKQEPPLAVPVVDKIDAKNSPSVWMNDEDAKRFVESEDCPIFNFSRC</sequence>
<keyword evidence="3" id="KW-1185">Reference proteome</keyword>
<feature type="compositionally biased region" description="Basic and acidic residues" evidence="1">
    <location>
        <begin position="651"/>
        <end position="663"/>
    </location>
</feature>
<comment type="caution">
    <text evidence="2">The sequence shown here is derived from an EMBL/GenBank/DDBJ whole genome shotgun (WGS) entry which is preliminary data.</text>
</comment>
<feature type="compositionally biased region" description="Low complexity" evidence="1">
    <location>
        <begin position="936"/>
        <end position="945"/>
    </location>
</feature>
<feature type="region of interest" description="Disordered" evidence="1">
    <location>
        <begin position="890"/>
        <end position="909"/>
    </location>
</feature>
<feature type="region of interest" description="Disordered" evidence="1">
    <location>
        <begin position="1363"/>
        <end position="1390"/>
    </location>
</feature>
<feature type="region of interest" description="Disordered" evidence="1">
    <location>
        <begin position="761"/>
        <end position="793"/>
    </location>
</feature>
<accession>A0AAD4N5Q8</accession>
<evidence type="ECO:0000313" key="2">
    <source>
        <dbReference type="EMBL" id="KAI1714509.1"/>
    </source>
</evidence>
<organism evidence="2 3">
    <name type="scientific">Ditylenchus destructor</name>
    <dbReference type="NCBI Taxonomy" id="166010"/>
    <lineage>
        <taxon>Eukaryota</taxon>
        <taxon>Metazoa</taxon>
        <taxon>Ecdysozoa</taxon>
        <taxon>Nematoda</taxon>
        <taxon>Chromadorea</taxon>
        <taxon>Rhabditida</taxon>
        <taxon>Tylenchina</taxon>
        <taxon>Tylenchomorpha</taxon>
        <taxon>Sphaerularioidea</taxon>
        <taxon>Anguinidae</taxon>
        <taxon>Anguininae</taxon>
        <taxon>Ditylenchus</taxon>
    </lineage>
</organism>
<feature type="compositionally biased region" description="Polar residues" evidence="1">
    <location>
        <begin position="1070"/>
        <end position="1081"/>
    </location>
</feature>
<protein>
    <submittedName>
        <fullName evidence="2">Protein FAM</fullName>
    </submittedName>
</protein>
<feature type="region of interest" description="Disordered" evidence="1">
    <location>
        <begin position="847"/>
        <end position="877"/>
    </location>
</feature>
<dbReference type="PANTHER" id="PTHR15109:SF4">
    <property type="entry name" value="FAM193 C-TERMINAL DOMAIN-CONTAINING PROTEIN"/>
    <property type="match status" value="1"/>
</dbReference>
<reference evidence="2" key="1">
    <citation type="submission" date="2022-01" db="EMBL/GenBank/DDBJ databases">
        <title>Genome Sequence Resource for Two Populations of Ditylenchus destructor, the Migratory Endoparasitic Phytonematode.</title>
        <authorList>
            <person name="Zhang H."/>
            <person name="Lin R."/>
            <person name="Xie B."/>
        </authorList>
    </citation>
    <scope>NUCLEOTIDE SEQUENCE</scope>
    <source>
        <strain evidence="2">BazhouSP</strain>
    </source>
</reference>
<feature type="region of interest" description="Disordered" evidence="1">
    <location>
        <begin position="651"/>
        <end position="684"/>
    </location>
</feature>
<feature type="compositionally biased region" description="Polar residues" evidence="1">
    <location>
        <begin position="1369"/>
        <end position="1382"/>
    </location>
</feature>
<dbReference type="EMBL" id="JAKKPZ010000013">
    <property type="protein sequence ID" value="KAI1714509.1"/>
    <property type="molecule type" value="Genomic_DNA"/>
</dbReference>
<feature type="region of interest" description="Disordered" evidence="1">
    <location>
        <begin position="1"/>
        <end position="30"/>
    </location>
</feature>
<feature type="compositionally biased region" description="Low complexity" evidence="1">
    <location>
        <begin position="162"/>
        <end position="177"/>
    </location>
</feature>
<name>A0AAD4N5Q8_9BILA</name>
<feature type="region of interest" description="Disordered" evidence="1">
    <location>
        <begin position="138"/>
        <end position="194"/>
    </location>
</feature>
<proteinExistence type="predicted"/>